<evidence type="ECO:0000313" key="1">
    <source>
        <dbReference type="EMBL" id="MFC0842396.1"/>
    </source>
</evidence>
<organism evidence="1 2">
    <name type="scientific">Streptomyces noboritoensis</name>
    <dbReference type="NCBI Taxonomy" id="67337"/>
    <lineage>
        <taxon>Bacteria</taxon>
        <taxon>Bacillati</taxon>
        <taxon>Actinomycetota</taxon>
        <taxon>Actinomycetes</taxon>
        <taxon>Kitasatosporales</taxon>
        <taxon>Streptomycetaceae</taxon>
        <taxon>Streptomyces</taxon>
    </lineage>
</organism>
<dbReference type="EMBL" id="JBHMQV010000001">
    <property type="protein sequence ID" value="MFC0842396.1"/>
    <property type="molecule type" value="Genomic_DNA"/>
</dbReference>
<accession>A0ABV6T9D0</accession>
<name>A0ABV6T9D0_9ACTN</name>
<evidence type="ECO:0000313" key="2">
    <source>
        <dbReference type="Proteomes" id="UP001589887"/>
    </source>
</evidence>
<comment type="caution">
    <text evidence="1">The sequence shown here is derived from an EMBL/GenBank/DDBJ whole genome shotgun (WGS) entry which is preliminary data.</text>
</comment>
<sequence>MDRCPGPLPGSRGGVGHQEKWRLAPDLLDTPAGWDLLPPVVVADAAIHHTVQARGYLAFGLIGGQLPEGLTARPLADPVPLHPWHAV</sequence>
<dbReference type="Proteomes" id="UP001589887">
    <property type="component" value="Unassembled WGS sequence"/>
</dbReference>
<protein>
    <submittedName>
        <fullName evidence="1">Uncharacterized protein</fullName>
    </submittedName>
</protein>
<dbReference type="RefSeq" id="WP_394316254.1">
    <property type="nucleotide sequence ID" value="NZ_JBHMQV010000001.1"/>
</dbReference>
<reference evidence="1 2" key="1">
    <citation type="submission" date="2024-09" db="EMBL/GenBank/DDBJ databases">
        <authorList>
            <person name="Sun Q."/>
            <person name="Mori K."/>
        </authorList>
    </citation>
    <scope>NUCLEOTIDE SEQUENCE [LARGE SCALE GENOMIC DNA]</scope>
    <source>
        <strain evidence="1 2">JCM 4557</strain>
    </source>
</reference>
<gene>
    <name evidence="1" type="ORF">ACFH04_01400</name>
</gene>
<proteinExistence type="predicted"/>
<keyword evidence="2" id="KW-1185">Reference proteome</keyword>